<evidence type="ECO:0008006" key="2">
    <source>
        <dbReference type="Google" id="ProtNLM"/>
    </source>
</evidence>
<dbReference type="EMBL" id="UINC01003814">
    <property type="protein sequence ID" value="SVA09467.1"/>
    <property type="molecule type" value="Genomic_DNA"/>
</dbReference>
<evidence type="ECO:0000313" key="1">
    <source>
        <dbReference type="EMBL" id="SVA09467.1"/>
    </source>
</evidence>
<protein>
    <recommendedName>
        <fullName evidence="2">NIPSNAP domain-containing protein</fullName>
    </recommendedName>
</protein>
<dbReference type="AlphaFoldDB" id="A0A381T4C9"/>
<reference evidence="1" key="1">
    <citation type="submission" date="2018-05" db="EMBL/GenBank/DDBJ databases">
        <authorList>
            <person name="Lanie J.A."/>
            <person name="Ng W.-L."/>
            <person name="Kazmierczak K.M."/>
            <person name="Andrzejewski T.M."/>
            <person name="Davidsen T.M."/>
            <person name="Wayne K.J."/>
            <person name="Tettelin H."/>
            <person name="Glass J.I."/>
            <person name="Rusch D."/>
            <person name="Podicherti R."/>
            <person name="Tsui H.-C.T."/>
            <person name="Winkler M.E."/>
        </authorList>
    </citation>
    <scope>NUCLEOTIDE SEQUENCE</scope>
</reference>
<sequence>MSGYVQVIERIPKPGKNEIVLERSVAILKSLNRRGTVMASVSDATDRRVIGLLGFESISDLETFHDEYRANPDAMKAFEENGADCEKVRMEILQRLELPVRPDGGPKYWGRTLLVAKRGDLPNLVAVMREMRGMAESVTFGLTRTIGGNADSVRVVFQLSSLSQLEAWNDELGSDKFQSYREKINALTTQRTTELHRVEYSNQG</sequence>
<proteinExistence type="predicted"/>
<name>A0A381T4C9_9ZZZZ</name>
<accession>A0A381T4C9</accession>
<organism evidence="1">
    <name type="scientific">marine metagenome</name>
    <dbReference type="NCBI Taxonomy" id="408172"/>
    <lineage>
        <taxon>unclassified sequences</taxon>
        <taxon>metagenomes</taxon>
        <taxon>ecological metagenomes</taxon>
    </lineage>
</organism>
<gene>
    <name evidence="1" type="ORF">METZ01_LOCUS62321</name>
</gene>